<dbReference type="SUPFAM" id="SSF56399">
    <property type="entry name" value="ADP-ribosylation"/>
    <property type="match status" value="1"/>
</dbReference>
<evidence type="ECO:0000256" key="6">
    <source>
        <dbReference type="RuleBase" id="RU361228"/>
    </source>
</evidence>
<keyword evidence="4" id="KW-0548">Nucleotidyltransferase</keyword>
<organism evidence="7 9">
    <name type="scientific">Rotaria sordida</name>
    <dbReference type="NCBI Taxonomy" id="392033"/>
    <lineage>
        <taxon>Eukaryota</taxon>
        <taxon>Metazoa</taxon>
        <taxon>Spiralia</taxon>
        <taxon>Gnathifera</taxon>
        <taxon>Rotifera</taxon>
        <taxon>Eurotatoria</taxon>
        <taxon>Bdelloidea</taxon>
        <taxon>Philodinida</taxon>
        <taxon>Philodinidae</taxon>
        <taxon>Rotaria</taxon>
    </lineage>
</organism>
<keyword evidence="6" id="KW-0520">NAD</keyword>
<dbReference type="Proteomes" id="UP000663889">
    <property type="component" value="Unassembled WGS sequence"/>
</dbReference>
<keyword evidence="2 6" id="KW-0328">Glycosyltransferase</keyword>
<proteinExistence type="inferred from homology"/>
<evidence type="ECO:0000313" key="7">
    <source>
        <dbReference type="EMBL" id="CAF1170514.1"/>
    </source>
</evidence>
<dbReference type="EMBL" id="CAJOBE010012999">
    <property type="protein sequence ID" value="CAF4158177.1"/>
    <property type="molecule type" value="Genomic_DNA"/>
</dbReference>
<dbReference type="Pfam" id="PF01129">
    <property type="entry name" value="ART"/>
    <property type="match status" value="1"/>
</dbReference>
<evidence type="ECO:0000256" key="5">
    <source>
        <dbReference type="ARBA" id="ARBA00047597"/>
    </source>
</evidence>
<keyword evidence="6" id="KW-0521">NADP</keyword>
<evidence type="ECO:0000256" key="2">
    <source>
        <dbReference type="ARBA" id="ARBA00022676"/>
    </source>
</evidence>
<sequence length="477" mass="55734">MSKEQGRSMREIVRDLCTFNPASSSESARLPHDCYMMFVGRLTNREYLQKLTRTLDSREQTRAKKTSFTMMETEEMEFFLEYVTLENDINNENIFDDRKNHFVYEDHFNPFLFDMVRRKSSYGKLKQVCRFYETKEGVNVDNIMIEHERRTALSTPYFIEKGLAIDDAQSAALALSFYTGTKSEAVSRGASLVARQANGQVIESKTKDEMNEAAVILFYLVKALSYIPYYWGYVTRACTLTESELKLYMPGCLITWIQFSSSKKGNEVATNFDFAHRNTFFKIYSLTGRPIKQFSNYEEEDEVLFLPHSTFFVFKHEIGFHGNQHIIYMRQVELGLSKWSILWVDDNIFDENWENKQHMETASAKALNLNVHFIPKSTTNSALSFLRSPFGQRLKNQDTFRIVTDMTRHNETPSHNAGARLIKSLRDMGFTNQCLIFIRNKDNAKKIIDQELNSFQRQSIQITTQTDRLRKFVNFDQ</sequence>
<protein>
    <recommendedName>
        <fullName evidence="6">NAD(P)(+)--arginine ADP-ribosyltransferase</fullName>
        <ecNumber evidence="6">2.4.2.31</ecNumber>
    </recommendedName>
    <alternativeName>
        <fullName evidence="6">Mono(ADP-ribosyl)transferase</fullName>
    </alternativeName>
</protein>
<accession>A0A814U8F5</accession>
<gene>
    <name evidence="8" type="ORF">FNK824_LOCUS34047</name>
    <name evidence="7" type="ORF">SEV965_LOCUS19486</name>
</gene>
<dbReference type="EC" id="2.4.2.31" evidence="6"/>
<evidence type="ECO:0000256" key="4">
    <source>
        <dbReference type="ARBA" id="ARBA00022695"/>
    </source>
</evidence>
<dbReference type="GO" id="GO:0106274">
    <property type="term" value="F:NAD+-protein-arginine ADP-ribosyltransferase activity"/>
    <property type="evidence" value="ECO:0007669"/>
    <property type="project" value="UniProtKB-EC"/>
</dbReference>
<comment type="catalytic activity">
    <reaction evidence="5 6">
        <text>L-arginyl-[protein] + NAD(+) = N(omega)-(ADP-D-ribosyl)-L-arginyl-[protein] + nicotinamide + H(+)</text>
        <dbReference type="Rhea" id="RHEA:19149"/>
        <dbReference type="Rhea" id="RHEA-COMP:10532"/>
        <dbReference type="Rhea" id="RHEA-COMP:15087"/>
        <dbReference type="ChEBI" id="CHEBI:15378"/>
        <dbReference type="ChEBI" id="CHEBI:17154"/>
        <dbReference type="ChEBI" id="CHEBI:29965"/>
        <dbReference type="ChEBI" id="CHEBI:57540"/>
        <dbReference type="ChEBI" id="CHEBI:142554"/>
        <dbReference type="EC" id="2.4.2.31"/>
    </reaction>
</comment>
<comment type="similarity">
    <text evidence="1 6">Belongs to the Arg-specific ADP-ribosyltransferase family.</text>
</comment>
<evidence type="ECO:0000256" key="3">
    <source>
        <dbReference type="ARBA" id="ARBA00022679"/>
    </source>
</evidence>
<dbReference type="Gene3D" id="3.90.176.10">
    <property type="entry name" value="Toxin ADP-ribosyltransferase, Chain A, domain 1"/>
    <property type="match status" value="1"/>
</dbReference>
<dbReference type="InterPro" id="IPR000768">
    <property type="entry name" value="ART"/>
</dbReference>
<dbReference type="GO" id="GO:0016779">
    <property type="term" value="F:nucleotidyltransferase activity"/>
    <property type="evidence" value="ECO:0007669"/>
    <property type="project" value="UniProtKB-KW"/>
</dbReference>
<comment type="caution">
    <text evidence="7">The sequence shown here is derived from an EMBL/GenBank/DDBJ whole genome shotgun (WGS) entry which is preliminary data.</text>
</comment>
<dbReference type="Proteomes" id="UP000663874">
    <property type="component" value="Unassembled WGS sequence"/>
</dbReference>
<evidence type="ECO:0000313" key="9">
    <source>
        <dbReference type="Proteomes" id="UP000663889"/>
    </source>
</evidence>
<dbReference type="AlphaFoldDB" id="A0A814U8F5"/>
<name>A0A814U8F5_9BILA</name>
<evidence type="ECO:0000256" key="1">
    <source>
        <dbReference type="ARBA" id="ARBA00009558"/>
    </source>
</evidence>
<reference evidence="7" key="1">
    <citation type="submission" date="2021-02" db="EMBL/GenBank/DDBJ databases">
        <authorList>
            <person name="Nowell W R."/>
        </authorList>
    </citation>
    <scope>NUCLEOTIDE SEQUENCE</scope>
</reference>
<keyword evidence="3 6" id="KW-0808">Transferase</keyword>
<dbReference type="EMBL" id="CAJNOU010001217">
    <property type="protein sequence ID" value="CAF1170514.1"/>
    <property type="molecule type" value="Genomic_DNA"/>
</dbReference>
<evidence type="ECO:0000313" key="8">
    <source>
        <dbReference type="EMBL" id="CAF4158177.1"/>
    </source>
</evidence>